<protein>
    <submittedName>
        <fullName evidence="2">Uncharacterized protein</fullName>
    </submittedName>
</protein>
<evidence type="ECO:0000313" key="1">
    <source>
        <dbReference type="EMBL" id="MCI2260909.1"/>
    </source>
</evidence>
<dbReference type="EMBL" id="JAKJPQ010000003">
    <property type="protein sequence ID" value="MCI2260909.1"/>
    <property type="molecule type" value="Genomic_DNA"/>
</dbReference>
<name>A0AAU8I1U2_9XANT</name>
<dbReference type="KEGG" id="xin:Q7W82_14055"/>
<reference evidence="1" key="2">
    <citation type="submission" date="2022-01" db="EMBL/GenBank/DDBJ databases">
        <authorList>
            <person name="Rana R."/>
            <person name="Patil P.B."/>
        </authorList>
    </citation>
    <scope>NUCLEOTIDE SEQUENCE</scope>
    <source>
        <strain evidence="1">PPL560</strain>
    </source>
</reference>
<dbReference type="Proteomes" id="UP001430647">
    <property type="component" value="Unassembled WGS sequence"/>
</dbReference>
<evidence type="ECO:0000313" key="3">
    <source>
        <dbReference type="Proteomes" id="UP001430647"/>
    </source>
</evidence>
<reference evidence="1 3" key="1">
    <citation type="journal article" date="2022" name="Curr. Microbiol.">
        <title>Xanthomonas indica sp. nov., a Novel Member of Non-Pathogenic Xanthomonas Community from Healthy Rice Seeds.</title>
        <authorList>
            <person name="Rana R."/>
            <person name="Madhavan V.N."/>
            <person name="Saroha T."/>
            <person name="Bansal K."/>
            <person name="Kaur A."/>
            <person name="Sonti R.V."/>
            <person name="Patel H.K."/>
            <person name="Patil P.B."/>
        </authorList>
    </citation>
    <scope>NUCLEOTIDE SEQUENCE [LARGE SCALE GENOMIC DNA]</scope>
    <source>
        <strain evidence="1 3">PPL560</strain>
    </source>
</reference>
<sequence length="277" mass="29545">MLNRIVLATALALFPLASQAQVSPLVVSGQWEYRDASQKETDEGVNLCFQLDAASTSRSPQLRQFGGALCVSNSAEGSKLLGIAQAPQRTGCGYSAKGEATVVLSGLRVLPEDEMYDERLEARLADVKAKRTMLPLTSDCGNNSGLAASAGFKSIYDAIAALKAHSDYASLSVSDFVLVDAASGLAELDASTQIFLPPGSTDTLVVYTENNTGTPLLTVERFDGRQWRDVSAATLPGYVNRNGSSYYLDVNGGTVKVRSLPAKKAWRYSGSRFVQEG</sequence>
<keyword evidence="3" id="KW-1185">Reference proteome</keyword>
<gene>
    <name evidence="1" type="ORF">L3V74_05090</name>
    <name evidence="2" type="ORF">Q7W82_14055</name>
</gene>
<accession>A0AAU8I1U2</accession>
<dbReference type="EMBL" id="CP131914">
    <property type="protein sequence ID" value="XCI79395.1"/>
    <property type="molecule type" value="Genomic_DNA"/>
</dbReference>
<reference evidence="2" key="3">
    <citation type="submission" date="2023-08" db="EMBL/GenBank/DDBJ databases">
        <title>Complete genome sequence of Xanthomonas indica.</title>
        <authorList>
            <person name="Patil P.B."/>
            <person name="Rana R."/>
        </authorList>
    </citation>
    <scope>NUCLEOTIDE SEQUENCE</scope>
    <source>
        <strain evidence="2">PPL560</strain>
    </source>
</reference>
<proteinExistence type="predicted"/>
<dbReference type="AlphaFoldDB" id="A0AAU8I1U2"/>
<dbReference type="RefSeq" id="WP_242159020.1">
    <property type="nucleotide sequence ID" value="NZ_CP131914.1"/>
</dbReference>
<organism evidence="2">
    <name type="scientific">Xanthomonas indica</name>
    <dbReference type="NCBI Taxonomy" id="2912242"/>
    <lineage>
        <taxon>Bacteria</taxon>
        <taxon>Pseudomonadati</taxon>
        <taxon>Pseudomonadota</taxon>
        <taxon>Gammaproteobacteria</taxon>
        <taxon>Lysobacterales</taxon>
        <taxon>Lysobacteraceae</taxon>
        <taxon>Xanthomonas</taxon>
    </lineage>
</organism>
<evidence type="ECO:0000313" key="2">
    <source>
        <dbReference type="EMBL" id="XCI79395.1"/>
    </source>
</evidence>